<keyword evidence="2" id="KW-1185">Reference proteome</keyword>
<dbReference type="EMBL" id="LBMM01016029">
    <property type="protein sequence ID" value="KMQ84586.1"/>
    <property type="molecule type" value="Genomic_DNA"/>
</dbReference>
<dbReference type="OrthoDB" id="8186801at2759"/>
<organism evidence="1 2">
    <name type="scientific">Lasius niger</name>
    <name type="common">Black garden ant</name>
    <dbReference type="NCBI Taxonomy" id="67767"/>
    <lineage>
        <taxon>Eukaryota</taxon>
        <taxon>Metazoa</taxon>
        <taxon>Ecdysozoa</taxon>
        <taxon>Arthropoda</taxon>
        <taxon>Hexapoda</taxon>
        <taxon>Insecta</taxon>
        <taxon>Pterygota</taxon>
        <taxon>Neoptera</taxon>
        <taxon>Endopterygota</taxon>
        <taxon>Hymenoptera</taxon>
        <taxon>Apocrita</taxon>
        <taxon>Aculeata</taxon>
        <taxon>Formicoidea</taxon>
        <taxon>Formicidae</taxon>
        <taxon>Formicinae</taxon>
        <taxon>Lasius</taxon>
        <taxon>Lasius</taxon>
    </lineage>
</organism>
<reference evidence="1 2" key="1">
    <citation type="submission" date="2015-04" db="EMBL/GenBank/DDBJ databases">
        <title>Lasius niger genome sequencing.</title>
        <authorList>
            <person name="Konorov E.A."/>
            <person name="Nikitin M.A."/>
            <person name="Kirill M.V."/>
            <person name="Chang P."/>
        </authorList>
    </citation>
    <scope>NUCLEOTIDE SEQUENCE [LARGE SCALE GENOMIC DNA]</scope>
    <source>
        <tissue evidence="1">Whole</tissue>
    </source>
</reference>
<comment type="caution">
    <text evidence="1">The sequence shown here is derived from an EMBL/GenBank/DDBJ whole genome shotgun (WGS) entry which is preliminary data.</text>
</comment>
<name>A0A0J7K337_LASNI</name>
<gene>
    <name evidence="1" type="ORF">RF55_17514</name>
</gene>
<sequence>MKRKLRRKAAKAVMRKIKADELQMKINKIYIQSSDNSSEVSSNIEENVVLSDVADDECYSHVIPDESNSDTISVQVDEQVDEHIVADSQNELSESSQSDRNEVEDENVIVFRNVAQIEQFVIESVRAWASESGVLSMLKVDNLLKHLSVGFPNMPKSYKTLLKSNINPEINICQNGGELWYKGVRVNLDQMLLQDYLQVHRKITIDINIDGLPLFKSSKLKFWPILGHLVGTLNEPFIIAIYCGKSDPQNIEEYLEKYITELEDLFYNGYKYEGNNYEVIIRNYILDAPARAFIKCCKGHSGYAACEKCTVIGEYHNHRITFIDLNQPLRTDESFRNREQPQHHEGTSPLERLGTGLVSQFCLDAMHLLYIGVFKRLLHFWLFVVGAWKLHGDIINLISEVFVFFREFCPQDFNRKPRSLNDFKLFKATEFRRILLYDGIVAFKNLIHHNVYKHFLLLHSAVYILSSSTLIRTHLHLAEQFIRTFISHSVVIYGKSFVVYNVHSLSHLSKECQEHGTLDDFSAFRYENRLKSIKDSLMSGYKPLQQIARRDLEKEKINIILDSKPNQFTLSLKHFITNEIIRGSQYRKVVIGNVCFRIDIKLSFLLVFVVLKFLPTNEDPDTYFDVGLRKWICTDLDDEMCGKTYWPPNSNSVTQLVKTEESSKTNWPKHDMEVKRFYSKILFYSFVNIDLVLTICHRFL</sequence>
<protein>
    <submittedName>
        <fullName evidence="1">Tpa: transposase domain-containing protein</fullName>
    </submittedName>
</protein>
<dbReference type="PaxDb" id="67767-A0A0J7K337"/>
<accession>A0A0J7K337</accession>
<evidence type="ECO:0000313" key="2">
    <source>
        <dbReference type="Proteomes" id="UP000036403"/>
    </source>
</evidence>
<dbReference type="PANTHER" id="PTHR33053">
    <property type="entry name" value="PROTEIN, PUTATIVE-RELATED"/>
    <property type="match status" value="1"/>
</dbReference>
<dbReference type="Proteomes" id="UP000036403">
    <property type="component" value="Unassembled WGS sequence"/>
</dbReference>
<evidence type="ECO:0000313" key="1">
    <source>
        <dbReference type="EMBL" id="KMQ84586.1"/>
    </source>
</evidence>
<dbReference type="AlphaFoldDB" id="A0A0J7K337"/>
<proteinExistence type="predicted"/>